<evidence type="ECO:0000313" key="1">
    <source>
        <dbReference type="EMBL" id="KJV58672.1"/>
    </source>
</evidence>
<dbReference type="Proteomes" id="UP000033475">
    <property type="component" value="Unassembled WGS sequence"/>
</dbReference>
<gene>
    <name evidence="1" type="ORF">RFEPED_1063</name>
</gene>
<accession>A0A0F3MTB9</accession>
<proteinExistence type="predicted"/>
<dbReference type="AlphaFoldDB" id="A0A0F3MTB9"/>
<comment type="caution">
    <text evidence="1">The sequence shown here is derived from an EMBL/GenBank/DDBJ whole genome shotgun (WGS) entry which is preliminary data.</text>
</comment>
<evidence type="ECO:0000313" key="2">
    <source>
        <dbReference type="Proteomes" id="UP000033475"/>
    </source>
</evidence>
<name>A0A0F3MTB9_RICFI</name>
<dbReference type="PATRIC" id="fig|1359196.3.peg.1031"/>
<dbReference type="EMBL" id="LANQ01000001">
    <property type="protein sequence ID" value="KJV58672.1"/>
    <property type="molecule type" value="Genomic_DNA"/>
</dbReference>
<organism evidence="1 2">
    <name type="scientific">Rickettsia felis str. Pedreira</name>
    <dbReference type="NCBI Taxonomy" id="1359196"/>
    <lineage>
        <taxon>Bacteria</taxon>
        <taxon>Pseudomonadati</taxon>
        <taxon>Pseudomonadota</taxon>
        <taxon>Alphaproteobacteria</taxon>
        <taxon>Rickettsiales</taxon>
        <taxon>Rickettsiaceae</taxon>
        <taxon>Rickettsieae</taxon>
        <taxon>Rickettsia</taxon>
        <taxon>spotted fever group</taxon>
    </lineage>
</organism>
<reference evidence="1 2" key="1">
    <citation type="submission" date="2015-01" db="EMBL/GenBank/DDBJ databases">
        <title>Genome Sequencing of Rickettsiales.</title>
        <authorList>
            <person name="Daugherty S.C."/>
            <person name="Su Q."/>
            <person name="Abolude K."/>
            <person name="Beier-Sexton M."/>
            <person name="Carlyon J.A."/>
            <person name="Carter R."/>
            <person name="Day N.P."/>
            <person name="Dumler S.J."/>
            <person name="Dyachenko V."/>
            <person name="Godinez A."/>
            <person name="Kurtti T.J."/>
            <person name="Lichay M."/>
            <person name="Mullins K.E."/>
            <person name="Ott S."/>
            <person name="Pappas-Brown V."/>
            <person name="Paris D.H."/>
            <person name="Patel P."/>
            <person name="Richards A.L."/>
            <person name="Sadzewicz L."/>
            <person name="Sears K."/>
            <person name="Seidman D."/>
            <person name="Sengamalay N."/>
            <person name="Stenos J."/>
            <person name="Tallon L.J."/>
            <person name="Vincent G."/>
            <person name="Fraser C.M."/>
            <person name="Munderloh U."/>
            <person name="Dunning-Hotopp J.C."/>
        </authorList>
    </citation>
    <scope>NUCLEOTIDE SEQUENCE [LARGE SCALE GENOMIC DNA]</scope>
    <source>
        <strain evidence="1 2">Pedreira</strain>
    </source>
</reference>
<protein>
    <submittedName>
        <fullName evidence="1">Uncharacterized protein</fullName>
    </submittedName>
</protein>
<sequence>MRGAKRRGNLKMFDEIATQPMAARNDGSQDYIIKQKSLYSQTI</sequence>